<proteinExistence type="predicted"/>
<accession>A0A6A5UF14</accession>
<name>A0A6A5UF14_9PLEO</name>
<dbReference type="Proteomes" id="UP000800035">
    <property type="component" value="Unassembled WGS sequence"/>
</dbReference>
<keyword evidence="2" id="KW-1185">Reference proteome</keyword>
<evidence type="ECO:0000313" key="2">
    <source>
        <dbReference type="Proteomes" id="UP000800035"/>
    </source>
</evidence>
<protein>
    <submittedName>
        <fullName evidence="1">Uncharacterized protein</fullName>
    </submittedName>
</protein>
<sequence>MLCCDCSNPLFCKATQSSRCRSKPLARTHLSIRSHRRHGQSPKPDRNQWGELVLVQPCLAQLYGVYFCVHSPKSELWTRRCDRGGKSRG</sequence>
<reference evidence="1" key="1">
    <citation type="journal article" date="2020" name="Stud. Mycol.">
        <title>101 Dothideomycetes genomes: a test case for predicting lifestyles and emergence of pathogens.</title>
        <authorList>
            <person name="Haridas S."/>
            <person name="Albert R."/>
            <person name="Binder M."/>
            <person name="Bloem J."/>
            <person name="Labutti K."/>
            <person name="Salamov A."/>
            <person name="Andreopoulos B."/>
            <person name="Baker S."/>
            <person name="Barry K."/>
            <person name="Bills G."/>
            <person name="Bluhm B."/>
            <person name="Cannon C."/>
            <person name="Castanera R."/>
            <person name="Culley D."/>
            <person name="Daum C."/>
            <person name="Ezra D."/>
            <person name="Gonzalez J."/>
            <person name="Henrissat B."/>
            <person name="Kuo A."/>
            <person name="Liang C."/>
            <person name="Lipzen A."/>
            <person name="Lutzoni F."/>
            <person name="Magnuson J."/>
            <person name="Mondo S."/>
            <person name="Nolan M."/>
            <person name="Ohm R."/>
            <person name="Pangilinan J."/>
            <person name="Park H.-J."/>
            <person name="Ramirez L."/>
            <person name="Alfaro M."/>
            <person name="Sun H."/>
            <person name="Tritt A."/>
            <person name="Yoshinaga Y."/>
            <person name="Zwiers L.-H."/>
            <person name="Turgeon B."/>
            <person name="Goodwin S."/>
            <person name="Spatafora J."/>
            <person name="Crous P."/>
            <person name="Grigoriev I."/>
        </authorList>
    </citation>
    <scope>NUCLEOTIDE SEQUENCE</scope>
    <source>
        <strain evidence="1">CBS 675.92</strain>
    </source>
</reference>
<organism evidence="1 2">
    <name type="scientific">Byssothecium circinans</name>
    <dbReference type="NCBI Taxonomy" id="147558"/>
    <lineage>
        <taxon>Eukaryota</taxon>
        <taxon>Fungi</taxon>
        <taxon>Dikarya</taxon>
        <taxon>Ascomycota</taxon>
        <taxon>Pezizomycotina</taxon>
        <taxon>Dothideomycetes</taxon>
        <taxon>Pleosporomycetidae</taxon>
        <taxon>Pleosporales</taxon>
        <taxon>Massarineae</taxon>
        <taxon>Massarinaceae</taxon>
        <taxon>Byssothecium</taxon>
    </lineage>
</organism>
<dbReference type="AlphaFoldDB" id="A0A6A5UF14"/>
<evidence type="ECO:0000313" key="1">
    <source>
        <dbReference type="EMBL" id="KAF1962332.1"/>
    </source>
</evidence>
<gene>
    <name evidence="1" type="ORF">CC80DRAFT_159609</name>
</gene>
<dbReference type="EMBL" id="ML976979">
    <property type="protein sequence ID" value="KAF1962332.1"/>
    <property type="molecule type" value="Genomic_DNA"/>
</dbReference>